<dbReference type="CDD" id="cd23128">
    <property type="entry name" value="RING-HC_MIP1-like"/>
    <property type="match status" value="1"/>
</dbReference>
<evidence type="ECO:0000313" key="5">
    <source>
        <dbReference type="Proteomes" id="UP000694251"/>
    </source>
</evidence>
<dbReference type="PANTHER" id="PTHR46405">
    <property type="entry name" value="OS05G0141500 PROTEIN"/>
    <property type="match status" value="1"/>
</dbReference>
<name>A0A8T2G4W0_ARASU</name>
<dbReference type="AlphaFoldDB" id="A0A8T2G4W0"/>
<feature type="compositionally biased region" description="Polar residues" evidence="2">
    <location>
        <begin position="631"/>
        <end position="647"/>
    </location>
</feature>
<gene>
    <name evidence="4" type="ORF">ISN44_As02g030190</name>
</gene>
<dbReference type="OrthoDB" id="1711136at2759"/>
<feature type="domain" description="RING-type" evidence="3">
    <location>
        <begin position="684"/>
        <end position="724"/>
    </location>
</feature>
<feature type="region of interest" description="Disordered" evidence="2">
    <location>
        <begin position="631"/>
        <end position="657"/>
    </location>
</feature>
<protein>
    <submittedName>
        <fullName evidence="4">Zinc finger RING-type</fullName>
    </submittedName>
</protein>
<keyword evidence="1" id="KW-0863">Zinc-finger</keyword>
<keyword evidence="5" id="KW-1185">Reference proteome</keyword>
<sequence length="738" mass="82513">MIFTLSISVEFFFSFRFSYIHRRALTLMGCTLREKHVRPNRKTRSVKPEFDPCCLLDRTALSKSIVESSLKHLVYHPGLLDSCPESNPSGSFEDNNGWGYCTEEQLEDILLKHLEYLYNEAISKLVGSGYDEDVALRAVLSNGYCYGGMDVMTNILHNSLAYLKSNTGEGSNVNNEDQSETVFTDLRQLEEYSLAGMVYLLQQVKPNLSKGDAMWCLLMSELHVGRASTMDIPSSGKGDSSNVGVGGASSTVNGVGGAIAPALCRFHGGWGFGNGKGPKFSGNGFSLHSEELTLQREIDCPRRFNLSPSMKSLLRENVAAFAAGYRASMEQKKQVQMQSETSGTSLSCTAAATHSEKCEQPRVFGSEECFSSVLEKFRDLNLDDNVDSAPEELKDDALIGLLQQVQDLKKQLKERKDWAQKKAMQAAQKVSDELSELKSLRSEREEIQRVKKGKQTREDSTLKKLSEMENALRKASGQVDKANAVVRALENESAEIRAEMEASKLSASESLTACMEASKKEKKCLKKLLAWEKQKMKLQDEITAEKEKIKALNRALAQITQEEKEYEAKWRQEQKAKEQVLAQVEEEQRSKEAIEASNKRKVESLRLKIEIDFQRHKDDLQRLEQELSRLNKASSTDSSLQSNNTSHTKVKSDKSKGETMSKLLEELDRLDGSYEKEANYDRECLICMKDEVSVVFLPCAHQVVCASCSDSFMGSGKATCPCCRAPVQQRIRVFGASS</sequence>
<evidence type="ECO:0000256" key="1">
    <source>
        <dbReference type="PROSITE-ProRule" id="PRU00175"/>
    </source>
</evidence>
<evidence type="ECO:0000256" key="2">
    <source>
        <dbReference type="SAM" id="MobiDB-lite"/>
    </source>
</evidence>
<proteinExistence type="predicted"/>
<keyword evidence="1" id="KW-0479">Metal-binding</keyword>
<comment type="caution">
    <text evidence="4">The sequence shown here is derived from an EMBL/GenBank/DDBJ whole genome shotgun (WGS) entry which is preliminary data.</text>
</comment>
<keyword evidence="1" id="KW-0862">Zinc</keyword>
<dbReference type="EMBL" id="JAEFBJ010000002">
    <property type="protein sequence ID" value="KAG7643177.1"/>
    <property type="molecule type" value="Genomic_DNA"/>
</dbReference>
<organism evidence="4 5">
    <name type="scientific">Arabidopsis suecica</name>
    <name type="common">Swedish thale-cress</name>
    <name type="synonym">Cardaminopsis suecica</name>
    <dbReference type="NCBI Taxonomy" id="45249"/>
    <lineage>
        <taxon>Eukaryota</taxon>
        <taxon>Viridiplantae</taxon>
        <taxon>Streptophyta</taxon>
        <taxon>Embryophyta</taxon>
        <taxon>Tracheophyta</taxon>
        <taxon>Spermatophyta</taxon>
        <taxon>Magnoliopsida</taxon>
        <taxon>eudicotyledons</taxon>
        <taxon>Gunneridae</taxon>
        <taxon>Pentapetalae</taxon>
        <taxon>rosids</taxon>
        <taxon>malvids</taxon>
        <taxon>Brassicales</taxon>
        <taxon>Brassicaceae</taxon>
        <taxon>Camelineae</taxon>
        <taxon>Arabidopsis</taxon>
    </lineage>
</organism>
<evidence type="ECO:0000313" key="4">
    <source>
        <dbReference type="EMBL" id="KAG7643177.1"/>
    </source>
</evidence>
<evidence type="ECO:0000259" key="3">
    <source>
        <dbReference type="PROSITE" id="PS50089"/>
    </source>
</evidence>
<reference evidence="4 5" key="1">
    <citation type="submission" date="2020-12" db="EMBL/GenBank/DDBJ databases">
        <title>Concerted genomic and epigenomic changes stabilize Arabidopsis allopolyploids.</title>
        <authorList>
            <person name="Chen Z."/>
        </authorList>
    </citation>
    <scope>NUCLEOTIDE SEQUENCE [LARGE SCALE GENOMIC DNA]</scope>
    <source>
        <strain evidence="4">As9502</strain>
        <tissue evidence="4">Leaf</tissue>
    </source>
</reference>
<dbReference type="InterPro" id="IPR046527">
    <property type="entry name" value="PIR2-like_helical"/>
</dbReference>
<dbReference type="PANTHER" id="PTHR46405:SF3">
    <property type="entry name" value="RING_U-BOX SUPERFAMILY PROTEIN"/>
    <property type="match status" value="1"/>
</dbReference>
<accession>A0A8T2G4W0</accession>
<dbReference type="InterPro" id="IPR001841">
    <property type="entry name" value="Znf_RING"/>
</dbReference>
<dbReference type="Pfam" id="PF20235">
    <property type="entry name" value="PIR2-like_helical"/>
    <property type="match status" value="1"/>
</dbReference>
<dbReference type="Proteomes" id="UP000694251">
    <property type="component" value="Chromosome 2"/>
</dbReference>
<dbReference type="InterPro" id="IPR046934">
    <property type="entry name" value="PIR2-like"/>
</dbReference>
<dbReference type="GO" id="GO:0008270">
    <property type="term" value="F:zinc ion binding"/>
    <property type="evidence" value="ECO:0007669"/>
    <property type="project" value="UniProtKB-KW"/>
</dbReference>
<dbReference type="Pfam" id="PF13920">
    <property type="entry name" value="zf-C3HC4_3"/>
    <property type="match status" value="1"/>
</dbReference>
<dbReference type="PROSITE" id="PS50089">
    <property type="entry name" value="ZF_RING_2"/>
    <property type="match status" value="1"/>
</dbReference>